<dbReference type="RefSeq" id="WP_097544368.1">
    <property type="nucleotide sequence ID" value="NZ_NWSK01000005.1"/>
</dbReference>
<protein>
    <recommendedName>
        <fullName evidence="3">Cyclic nucleotide-binding domain-containing protein</fullName>
    </recommendedName>
</protein>
<dbReference type="Proteomes" id="UP000219972">
    <property type="component" value="Unassembled WGS sequence"/>
</dbReference>
<comment type="caution">
    <text evidence="1">The sequence shown here is derived from an EMBL/GenBank/DDBJ whole genome shotgun (WGS) entry which is preliminary data.</text>
</comment>
<evidence type="ECO:0008006" key="3">
    <source>
        <dbReference type="Google" id="ProtNLM"/>
    </source>
</evidence>
<evidence type="ECO:0000313" key="1">
    <source>
        <dbReference type="EMBL" id="PDS49192.1"/>
    </source>
</evidence>
<proteinExistence type="predicted"/>
<sequence>MWNLDSLPDGNLDRQVIVPVDTLYEYDGPMIFRTRIGLVDLLCNKVSRRNGLDIILACQTDDRTITALKDGKLSVHGAFAREAYWIISLDDEDRIAAYWNCRRVDLPDRFFAKPGLGLFHWFGTVPDSLEQTSALLAIKFRGEALTEAGMPFGKLKGLLDQAFETARKILIPPQLANTKSSTFDLEVAPLRFASLMIAVKEPVINMQAIRRNRTLDKYERADFELAVRNRGADFATRLQDVYRTTQNNQLDDRYAEENFAFLDVLADILPDEQSFIDSVEFNAASTHGLTTVVFRKDEASAIKAKVQGADARRVVEHGSVTGITVASKSLRIRSVRQKDVTCYLTADHFAELLAERESILNRAIELRGTLTRRQRRDLLQVDQYRLIDRDILL</sequence>
<name>A0ABX4J312_9HYPH</name>
<keyword evidence="2" id="KW-1185">Reference proteome</keyword>
<gene>
    <name evidence="1" type="ORF">CO662_24940</name>
</gene>
<dbReference type="EMBL" id="NWSL01000020">
    <property type="protein sequence ID" value="PDS49192.1"/>
    <property type="molecule type" value="Genomic_DNA"/>
</dbReference>
<organism evidence="1 2">
    <name type="scientific">Rhizobium anhuiense</name>
    <dbReference type="NCBI Taxonomy" id="1184720"/>
    <lineage>
        <taxon>Bacteria</taxon>
        <taxon>Pseudomonadati</taxon>
        <taxon>Pseudomonadota</taxon>
        <taxon>Alphaproteobacteria</taxon>
        <taxon>Hyphomicrobiales</taxon>
        <taxon>Rhizobiaceae</taxon>
        <taxon>Rhizobium/Agrobacterium group</taxon>
        <taxon>Rhizobium</taxon>
    </lineage>
</organism>
<accession>A0ABX4J312</accession>
<reference evidence="1 2" key="1">
    <citation type="submission" date="2017-09" db="EMBL/GenBank/DDBJ databases">
        <title>Comparative genomics of rhizobia isolated from Phaseolus vulgaris in China.</title>
        <authorList>
            <person name="Tong W."/>
        </authorList>
    </citation>
    <scope>NUCLEOTIDE SEQUENCE [LARGE SCALE GENOMIC DNA]</scope>
    <source>
        <strain evidence="1 2">Y27</strain>
    </source>
</reference>
<evidence type="ECO:0000313" key="2">
    <source>
        <dbReference type="Proteomes" id="UP000219972"/>
    </source>
</evidence>